<comment type="caution">
    <text evidence="1">The sequence shown here is derived from an EMBL/GenBank/DDBJ whole genome shotgun (WGS) entry which is preliminary data.</text>
</comment>
<dbReference type="OrthoDB" id="10874at2157"/>
<organism evidence="1 2">
    <name type="scientific">Methanobrevibacter filiformis</name>
    <dbReference type="NCBI Taxonomy" id="55758"/>
    <lineage>
        <taxon>Archaea</taxon>
        <taxon>Methanobacteriati</taxon>
        <taxon>Methanobacteriota</taxon>
        <taxon>Methanomada group</taxon>
        <taxon>Methanobacteria</taxon>
        <taxon>Methanobacteriales</taxon>
        <taxon>Methanobacteriaceae</taxon>
        <taxon>Methanobrevibacter</taxon>
    </lineage>
</organism>
<dbReference type="Pfam" id="PF01877">
    <property type="entry name" value="RNA_binding"/>
    <property type="match status" value="1"/>
</dbReference>
<dbReference type="PANTHER" id="PTHR38816:SF1">
    <property type="entry name" value="EXOSOME SUBUNIT"/>
    <property type="match status" value="1"/>
</dbReference>
<dbReference type="AlphaFoldDB" id="A0A166AZY7"/>
<sequence length="138" mass="16040">MIHNIRYRIFVYADEDEEKLINALHNLLPTAEVNREIAEGFDEKPITILSGRIDKNRDIKNFVEKLTNTPQFDKNSFIDNLSRKMDDNGNLFLRFSKEYAYEDELKIIDSGDSIHLKLKIAAFPAKKKIAIDVIKNNL</sequence>
<proteinExistence type="predicted"/>
<dbReference type="Gene3D" id="3.30.1440.10">
    <property type="match status" value="1"/>
</dbReference>
<evidence type="ECO:0000313" key="1">
    <source>
        <dbReference type="EMBL" id="KZX12688.1"/>
    </source>
</evidence>
<accession>A0A166AZY7</accession>
<gene>
    <name evidence="1" type="ORF">MBFIL_10880</name>
</gene>
<dbReference type="InterPro" id="IPR002739">
    <property type="entry name" value="PAB1135-like"/>
</dbReference>
<dbReference type="NCBIfam" id="NF011141">
    <property type="entry name" value="PRK14555.1-1"/>
    <property type="match status" value="1"/>
</dbReference>
<dbReference type="PATRIC" id="fig|55758.3.peg.1250"/>
<dbReference type="InterPro" id="IPR022803">
    <property type="entry name" value="Ribosomal_uL5_dom_sf"/>
</dbReference>
<protein>
    <recommendedName>
        <fullName evidence="3">RNA-binding protein</fullName>
    </recommendedName>
</protein>
<dbReference type="PANTHER" id="PTHR38816">
    <property type="entry name" value="EXOSOME SUBUNIT, DUF54 FAMILY-RELATED"/>
    <property type="match status" value="1"/>
</dbReference>
<dbReference type="Proteomes" id="UP000077066">
    <property type="component" value="Unassembled WGS sequence"/>
</dbReference>
<reference evidence="1 2" key="1">
    <citation type="submission" date="2016-04" db="EMBL/GenBank/DDBJ databases">
        <title>Genome sequence of Methanobrevibacter filiformis DSM 11501.</title>
        <authorList>
            <person name="Poehlein A."/>
            <person name="Seedorf H."/>
            <person name="Daniel R."/>
        </authorList>
    </citation>
    <scope>NUCLEOTIDE SEQUENCE [LARGE SCALE GENOMIC DNA]</scope>
    <source>
        <strain evidence="1 2">DSM 11501</strain>
    </source>
</reference>
<dbReference type="EMBL" id="LWMT01000225">
    <property type="protein sequence ID" value="KZX12688.1"/>
    <property type="molecule type" value="Genomic_DNA"/>
</dbReference>
<evidence type="ECO:0008006" key="3">
    <source>
        <dbReference type="Google" id="ProtNLM"/>
    </source>
</evidence>
<dbReference type="RefSeq" id="WP_066972299.1">
    <property type="nucleotide sequence ID" value="NZ_LWMT01000225.1"/>
</dbReference>
<dbReference type="SUPFAM" id="SSF55282">
    <property type="entry name" value="RL5-like"/>
    <property type="match status" value="1"/>
</dbReference>
<dbReference type="STRING" id="55758.MBFIL_10880"/>
<evidence type="ECO:0000313" key="2">
    <source>
        <dbReference type="Proteomes" id="UP000077066"/>
    </source>
</evidence>
<keyword evidence="2" id="KW-1185">Reference proteome</keyword>
<name>A0A166AZY7_9EURY</name>